<reference evidence="3" key="1">
    <citation type="journal article" date="2019" name="Int. J. Syst. Evol. Microbiol.">
        <title>The Global Catalogue of Microorganisms (GCM) 10K type strain sequencing project: providing services to taxonomists for standard genome sequencing and annotation.</title>
        <authorList>
            <consortium name="The Broad Institute Genomics Platform"/>
            <consortium name="The Broad Institute Genome Sequencing Center for Infectious Disease"/>
            <person name="Wu L."/>
            <person name="Ma J."/>
        </authorList>
    </citation>
    <scope>NUCLEOTIDE SEQUENCE [LARGE SCALE GENOMIC DNA]</scope>
    <source>
        <strain evidence="3">KCTC 42587</strain>
    </source>
</reference>
<dbReference type="Pfam" id="PF05523">
    <property type="entry name" value="FdtA"/>
    <property type="match status" value="1"/>
</dbReference>
<gene>
    <name evidence="2" type="ORF">ACFSQP_11560</name>
</gene>
<organism evidence="2 3">
    <name type="scientific">Bizionia sediminis</name>
    <dbReference type="NCBI Taxonomy" id="1737064"/>
    <lineage>
        <taxon>Bacteria</taxon>
        <taxon>Pseudomonadati</taxon>
        <taxon>Bacteroidota</taxon>
        <taxon>Flavobacteriia</taxon>
        <taxon>Flavobacteriales</taxon>
        <taxon>Flavobacteriaceae</taxon>
        <taxon>Bizionia</taxon>
    </lineage>
</organism>
<dbReference type="RefSeq" id="WP_376894653.1">
    <property type="nucleotide sequence ID" value="NZ_JBHULS010000006.1"/>
</dbReference>
<comment type="caution">
    <text evidence="2">The sequence shown here is derived from an EMBL/GenBank/DDBJ whole genome shotgun (WGS) entry which is preliminary data.</text>
</comment>
<evidence type="ECO:0000313" key="2">
    <source>
        <dbReference type="EMBL" id="MFD2552454.1"/>
    </source>
</evidence>
<protein>
    <submittedName>
        <fullName evidence="2">FdtA/QdtA family cupin domain-containing protein</fullName>
    </submittedName>
</protein>
<dbReference type="SUPFAM" id="SSF51182">
    <property type="entry name" value="RmlC-like cupins"/>
    <property type="match status" value="1"/>
</dbReference>
<dbReference type="EMBL" id="JBHULS010000006">
    <property type="protein sequence ID" value="MFD2552454.1"/>
    <property type="molecule type" value="Genomic_DNA"/>
</dbReference>
<evidence type="ECO:0000313" key="3">
    <source>
        <dbReference type="Proteomes" id="UP001597472"/>
    </source>
</evidence>
<keyword evidence="3" id="KW-1185">Reference proteome</keyword>
<dbReference type="Gene3D" id="2.60.120.10">
    <property type="entry name" value="Jelly Rolls"/>
    <property type="match status" value="1"/>
</dbReference>
<accession>A0ABW5KUX0</accession>
<proteinExistence type="predicted"/>
<name>A0ABW5KUX0_9FLAO</name>
<dbReference type="InterPro" id="IPR008894">
    <property type="entry name" value="QdtA_cupin_dom"/>
</dbReference>
<dbReference type="InterPro" id="IPR011051">
    <property type="entry name" value="RmlC_Cupin_sf"/>
</dbReference>
<dbReference type="InterPro" id="IPR014710">
    <property type="entry name" value="RmlC-like_jellyroll"/>
</dbReference>
<feature type="domain" description="Sugar 3,4-ketoisomerase QdtA cupin" evidence="1">
    <location>
        <begin position="7"/>
        <end position="133"/>
    </location>
</feature>
<evidence type="ECO:0000259" key="1">
    <source>
        <dbReference type="Pfam" id="PF05523"/>
    </source>
</evidence>
<dbReference type="Proteomes" id="UP001597472">
    <property type="component" value="Unassembled WGS sequence"/>
</dbReference>
<dbReference type="CDD" id="cd20292">
    <property type="entry name" value="cupin_QdtA-like"/>
    <property type="match status" value="1"/>
</dbReference>
<sequence>MTSRLHNLKIIDIPKVQDPRGNLAFIEKDVIPFAIKRVYYLYDVPSSAHRGGHAHKKLYQVLVALSGSFEVHLKDGETETKITLNKPDKGLLIVPGIWREIGNFSSGSVCLVLASEDYDESDYIRNYERFQLFKRS</sequence>